<dbReference type="GO" id="GO:0051213">
    <property type="term" value="F:dioxygenase activity"/>
    <property type="evidence" value="ECO:0007669"/>
    <property type="project" value="UniProtKB-KW"/>
</dbReference>
<keyword evidence="2" id="KW-0560">Oxidoreductase</keyword>
<dbReference type="AlphaFoldDB" id="A0A5C1NIK1"/>
<sequence>MHSSILTSPPLTYIGNFLPSEEADDLLATLSHQLDWQRPSLRLYGKEHPIPRQQVWMGDCHYRYSGQMFAPEPWHPRVEQIRQRLEQQLAPYRFNSVLLNRYCDGSERMGWHSDNEPELGNTPCIASISLGSCRPLRWRWKDRSEPSFNTWLEHGSLLVMGPGVQERLEHALLPRKIAGQRINLTFRWIER</sequence>
<dbReference type="PANTHER" id="PTHR31212">
    <property type="entry name" value="ALPHA-KETOGLUTARATE-DEPENDENT DIOXYGENASE ALKB HOMOLOG 3"/>
    <property type="match status" value="1"/>
</dbReference>
<organism evidence="2 3">
    <name type="scientific">Halomonas binhaiensis</name>
    <dbReference type="NCBI Taxonomy" id="2562282"/>
    <lineage>
        <taxon>Bacteria</taxon>
        <taxon>Pseudomonadati</taxon>
        <taxon>Pseudomonadota</taxon>
        <taxon>Gammaproteobacteria</taxon>
        <taxon>Oceanospirillales</taxon>
        <taxon>Halomonadaceae</taxon>
        <taxon>Halomonas</taxon>
    </lineage>
</organism>
<dbReference type="Pfam" id="PF13532">
    <property type="entry name" value="2OG-FeII_Oxy_2"/>
    <property type="match status" value="1"/>
</dbReference>
<dbReference type="PANTHER" id="PTHR31212:SF4">
    <property type="entry name" value="ALPHA-KETOGLUTARATE-DEPENDENT DIOXYGENASE ALKB HOMOLOG 3"/>
    <property type="match status" value="1"/>
</dbReference>
<keyword evidence="2" id="KW-0223">Dioxygenase</keyword>
<dbReference type="InterPro" id="IPR027450">
    <property type="entry name" value="AlkB-like"/>
</dbReference>
<reference evidence="2" key="1">
    <citation type="submission" date="2021-02" db="EMBL/GenBank/DDBJ databases">
        <title>Strain Y2R2, a novel species of the genus Halomonas.</title>
        <authorList>
            <person name="Huang H."/>
        </authorList>
    </citation>
    <scope>NUCLEOTIDE SEQUENCE</scope>
    <source>
        <strain evidence="2">Y2R2</strain>
    </source>
</reference>
<dbReference type="InterPro" id="IPR005123">
    <property type="entry name" value="Oxoglu/Fe-dep_dioxygenase_dom"/>
</dbReference>
<dbReference type="KEGG" id="hbh:E4T21_10245"/>
<dbReference type="GO" id="GO:0006307">
    <property type="term" value="P:DNA alkylation repair"/>
    <property type="evidence" value="ECO:0007669"/>
    <property type="project" value="InterPro"/>
</dbReference>
<dbReference type="SUPFAM" id="SSF51197">
    <property type="entry name" value="Clavaminate synthase-like"/>
    <property type="match status" value="1"/>
</dbReference>
<dbReference type="Gene3D" id="2.60.120.590">
    <property type="entry name" value="Alpha-ketoglutarate-dependent dioxygenase AlkB-like"/>
    <property type="match status" value="1"/>
</dbReference>
<dbReference type="InterPro" id="IPR032854">
    <property type="entry name" value="ALKBH3"/>
</dbReference>
<keyword evidence="3" id="KW-1185">Reference proteome</keyword>
<evidence type="ECO:0000313" key="2">
    <source>
        <dbReference type="EMBL" id="QEM81895.1"/>
    </source>
</evidence>
<dbReference type="InterPro" id="IPR037151">
    <property type="entry name" value="AlkB-like_sf"/>
</dbReference>
<evidence type="ECO:0000259" key="1">
    <source>
        <dbReference type="PROSITE" id="PS51471"/>
    </source>
</evidence>
<feature type="domain" description="Fe2OG dioxygenase" evidence="1">
    <location>
        <begin position="93"/>
        <end position="190"/>
    </location>
</feature>
<dbReference type="RefSeq" id="WP_149284906.1">
    <property type="nucleotide sequence ID" value="NZ_CP038437.2"/>
</dbReference>
<protein>
    <submittedName>
        <fullName evidence="2">Alpha-ketoglutarate-dependent dioxygenase AlkB</fullName>
    </submittedName>
</protein>
<proteinExistence type="predicted"/>
<gene>
    <name evidence="2" type="ORF">E4T21_10245</name>
</gene>
<dbReference type="Proteomes" id="UP000324285">
    <property type="component" value="Chromosome"/>
</dbReference>
<dbReference type="PROSITE" id="PS51471">
    <property type="entry name" value="FE2OG_OXY"/>
    <property type="match status" value="1"/>
</dbReference>
<name>A0A5C1NIK1_9GAMM</name>
<evidence type="ECO:0000313" key="3">
    <source>
        <dbReference type="Proteomes" id="UP000324285"/>
    </source>
</evidence>
<accession>A0A5C1NIK1</accession>
<dbReference type="OrthoDB" id="190276at2"/>
<dbReference type="EMBL" id="CP038437">
    <property type="protein sequence ID" value="QEM81895.1"/>
    <property type="molecule type" value="Genomic_DNA"/>
</dbReference>